<gene>
    <name evidence="1" type="ORF">M407DRAFT_193914</name>
</gene>
<evidence type="ECO:0000313" key="1">
    <source>
        <dbReference type="EMBL" id="KIO27179.1"/>
    </source>
</evidence>
<dbReference type="EMBL" id="KN823013">
    <property type="protein sequence ID" value="KIO27179.1"/>
    <property type="molecule type" value="Genomic_DNA"/>
</dbReference>
<proteinExistence type="predicted"/>
<organism evidence="1 2">
    <name type="scientific">Tulasnella calospora MUT 4182</name>
    <dbReference type="NCBI Taxonomy" id="1051891"/>
    <lineage>
        <taxon>Eukaryota</taxon>
        <taxon>Fungi</taxon>
        <taxon>Dikarya</taxon>
        <taxon>Basidiomycota</taxon>
        <taxon>Agaricomycotina</taxon>
        <taxon>Agaricomycetes</taxon>
        <taxon>Cantharellales</taxon>
        <taxon>Tulasnellaceae</taxon>
        <taxon>Tulasnella</taxon>
    </lineage>
</organism>
<dbReference type="Proteomes" id="UP000054248">
    <property type="component" value="Unassembled WGS sequence"/>
</dbReference>
<dbReference type="AlphaFoldDB" id="A0A0C3QKZ1"/>
<dbReference type="HOGENOM" id="CLU_2672935_0_0_1"/>
<reference evidence="1 2" key="1">
    <citation type="submission" date="2014-04" db="EMBL/GenBank/DDBJ databases">
        <authorList>
            <consortium name="DOE Joint Genome Institute"/>
            <person name="Kuo A."/>
            <person name="Girlanda M."/>
            <person name="Perotto S."/>
            <person name="Kohler A."/>
            <person name="Nagy L.G."/>
            <person name="Floudas D."/>
            <person name="Copeland A."/>
            <person name="Barry K.W."/>
            <person name="Cichocki N."/>
            <person name="Veneault-Fourrey C."/>
            <person name="LaButti K."/>
            <person name="Lindquist E.A."/>
            <person name="Lipzen A."/>
            <person name="Lundell T."/>
            <person name="Morin E."/>
            <person name="Murat C."/>
            <person name="Sun H."/>
            <person name="Tunlid A."/>
            <person name="Henrissat B."/>
            <person name="Grigoriev I.V."/>
            <person name="Hibbett D.S."/>
            <person name="Martin F."/>
            <person name="Nordberg H.P."/>
            <person name="Cantor M.N."/>
            <person name="Hua S.X."/>
        </authorList>
    </citation>
    <scope>NUCLEOTIDE SEQUENCE [LARGE SCALE GENOMIC DNA]</scope>
    <source>
        <strain evidence="1 2">MUT 4182</strain>
    </source>
</reference>
<evidence type="ECO:0000313" key="2">
    <source>
        <dbReference type="Proteomes" id="UP000054248"/>
    </source>
</evidence>
<name>A0A0C3QKZ1_9AGAM</name>
<protein>
    <submittedName>
        <fullName evidence="1">Uncharacterized protein</fullName>
    </submittedName>
</protein>
<sequence>MSTESLTDPLDATIRSIFNAHADRLRRGLGGRSGIDGFADGFEYVQGLLKPFHLDNRPPIRTGMLNFSLTSGTYI</sequence>
<accession>A0A0C3QKZ1</accession>
<keyword evidence="2" id="KW-1185">Reference proteome</keyword>
<reference evidence="2" key="2">
    <citation type="submission" date="2015-01" db="EMBL/GenBank/DDBJ databases">
        <title>Evolutionary Origins and Diversification of the Mycorrhizal Mutualists.</title>
        <authorList>
            <consortium name="DOE Joint Genome Institute"/>
            <consortium name="Mycorrhizal Genomics Consortium"/>
            <person name="Kohler A."/>
            <person name="Kuo A."/>
            <person name="Nagy L.G."/>
            <person name="Floudas D."/>
            <person name="Copeland A."/>
            <person name="Barry K.W."/>
            <person name="Cichocki N."/>
            <person name="Veneault-Fourrey C."/>
            <person name="LaButti K."/>
            <person name="Lindquist E.A."/>
            <person name="Lipzen A."/>
            <person name="Lundell T."/>
            <person name="Morin E."/>
            <person name="Murat C."/>
            <person name="Riley R."/>
            <person name="Ohm R."/>
            <person name="Sun H."/>
            <person name="Tunlid A."/>
            <person name="Henrissat B."/>
            <person name="Grigoriev I.V."/>
            <person name="Hibbett D.S."/>
            <person name="Martin F."/>
        </authorList>
    </citation>
    <scope>NUCLEOTIDE SEQUENCE [LARGE SCALE GENOMIC DNA]</scope>
    <source>
        <strain evidence="2">MUT 4182</strain>
    </source>
</reference>